<keyword evidence="2" id="KW-0449">Lipoprotein</keyword>
<reference evidence="3" key="1">
    <citation type="submission" date="2020-11" db="EMBL/GenBank/DDBJ databases">
        <authorList>
            <person name="Tran Van P."/>
        </authorList>
    </citation>
    <scope>NUCLEOTIDE SEQUENCE</scope>
</reference>
<protein>
    <recommendedName>
        <fullName evidence="2">Phospholipid scramblase</fullName>
    </recommendedName>
</protein>
<comment type="similarity">
    <text evidence="1 2">Belongs to the phospholipid scramblase family.</text>
</comment>
<dbReference type="Pfam" id="PF03803">
    <property type="entry name" value="Scramblase"/>
    <property type="match status" value="1"/>
</dbReference>
<keyword evidence="4" id="KW-1185">Reference proteome</keyword>
<evidence type="ECO:0000313" key="3">
    <source>
        <dbReference type="EMBL" id="CAD7250753.1"/>
    </source>
</evidence>
<dbReference type="AlphaFoldDB" id="A0A7R9FQ46"/>
<dbReference type="Proteomes" id="UP000677054">
    <property type="component" value="Unassembled WGS sequence"/>
</dbReference>
<name>A0A7R9FQ46_9CRUS</name>
<dbReference type="EMBL" id="LR902573">
    <property type="protein sequence ID" value="CAD7250753.1"/>
    <property type="molecule type" value="Genomic_DNA"/>
</dbReference>
<dbReference type="EMBL" id="CAJPEV010003056">
    <property type="protein sequence ID" value="CAG0898781.1"/>
    <property type="molecule type" value="Genomic_DNA"/>
</dbReference>
<dbReference type="OrthoDB" id="191150at2759"/>
<keyword evidence="2" id="KW-0564">Palmitate</keyword>
<comment type="cofactor">
    <cofactor evidence="2">
        <name>Ca(2+)</name>
        <dbReference type="ChEBI" id="CHEBI:29108"/>
    </cofactor>
</comment>
<dbReference type="PANTHER" id="PTHR23248:SF9">
    <property type="entry name" value="PHOSPHOLIPID SCRAMBLASE"/>
    <property type="match status" value="1"/>
</dbReference>
<organism evidence="3">
    <name type="scientific">Darwinula stevensoni</name>
    <dbReference type="NCBI Taxonomy" id="69355"/>
    <lineage>
        <taxon>Eukaryota</taxon>
        <taxon>Metazoa</taxon>
        <taxon>Ecdysozoa</taxon>
        <taxon>Arthropoda</taxon>
        <taxon>Crustacea</taxon>
        <taxon>Oligostraca</taxon>
        <taxon>Ostracoda</taxon>
        <taxon>Podocopa</taxon>
        <taxon>Podocopida</taxon>
        <taxon>Darwinulocopina</taxon>
        <taxon>Darwinuloidea</taxon>
        <taxon>Darwinulidae</taxon>
        <taxon>Darwinula</taxon>
    </lineage>
</organism>
<sequence>MLPLFRVRETAGVETQRNADGIWIPQPAHRLTCPPGLEYLSVVDHVIIQQKVELVEAFTGFETANKYSVKNSLGQLVYVAVEESNCWNRNCCGANRPFGMKILDNRWTEVMYLYRPLKCDCC</sequence>
<dbReference type="InterPro" id="IPR005552">
    <property type="entry name" value="Scramblase"/>
</dbReference>
<dbReference type="PANTHER" id="PTHR23248">
    <property type="entry name" value="PHOSPHOLIPID SCRAMBLASE-RELATED"/>
    <property type="match status" value="1"/>
</dbReference>
<gene>
    <name evidence="3" type="ORF">DSTB1V02_LOCUS10522</name>
</gene>
<dbReference type="GO" id="GO:0005886">
    <property type="term" value="C:plasma membrane"/>
    <property type="evidence" value="ECO:0007669"/>
    <property type="project" value="TreeGrafter"/>
</dbReference>
<accession>A0A7R9FQ46</accession>
<evidence type="ECO:0000256" key="2">
    <source>
        <dbReference type="RuleBase" id="RU363116"/>
    </source>
</evidence>
<proteinExistence type="inferred from homology"/>
<evidence type="ECO:0000256" key="1">
    <source>
        <dbReference type="ARBA" id="ARBA00005350"/>
    </source>
</evidence>
<evidence type="ECO:0000313" key="4">
    <source>
        <dbReference type="Proteomes" id="UP000677054"/>
    </source>
</evidence>
<keyword evidence="2" id="KW-0106">Calcium</keyword>
<dbReference type="GO" id="GO:0017128">
    <property type="term" value="F:phospholipid scramblase activity"/>
    <property type="evidence" value="ECO:0007669"/>
    <property type="project" value="InterPro"/>
</dbReference>
<comment type="function">
    <text evidence="2">May mediate accelerated ATP-independent bidirectional transbilayer migration of phospholipids upon binding calcium ions that results in a loss of phospholipid asymmetry in the plasma membrane.</text>
</comment>